<dbReference type="SUPFAM" id="SSF52540">
    <property type="entry name" value="P-loop containing nucleoside triphosphate hydrolases"/>
    <property type="match status" value="1"/>
</dbReference>
<comment type="similarity">
    <text evidence="6">Belongs to the ABC transporter superfamily. Sulfate/tungstate importer (TC 3.A.1.6) family.</text>
</comment>
<protein>
    <recommendedName>
        <fullName evidence="9">Molybdate/tungstate import ATP-binding protein WtpC</fullName>
        <ecNumber evidence="8">7.3.2.6</ecNumber>
    </recommendedName>
</protein>
<organism evidence="12">
    <name type="scientific">Fervidicoccus fontis</name>
    <dbReference type="NCBI Taxonomy" id="683846"/>
    <lineage>
        <taxon>Archaea</taxon>
        <taxon>Thermoproteota</taxon>
        <taxon>Thermoprotei</taxon>
        <taxon>Fervidicoccales</taxon>
        <taxon>Fervidicoccaceae</taxon>
        <taxon>Fervidicoccus</taxon>
    </lineage>
</organism>
<gene>
    <name evidence="12" type="ORF">ENO36_03815</name>
</gene>
<feature type="domain" description="ABC transporter" evidence="11">
    <location>
        <begin position="6"/>
        <end position="58"/>
    </location>
</feature>
<dbReference type="Gene3D" id="3.40.50.300">
    <property type="entry name" value="P-loop containing nucleotide triphosphate hydrolases"/>
    <property type="match status" value="1"/>
</dbReference>
<keyword evidence="3" id="KW-0997">Cell inner membrane</keyword>
<dbReference type="Pfam" id="PF00005">
    <property type="entry name" value="ABC_tran"/>
    <property type="match status" value="1"/>
</dbReference>
<dbReference type="InterPro" id="IPR027417">
    <property type="entry name" value="P-loop_NTPase"/>
</dbReference>
<evidence type="ECO:0000256" key="1">
    <source>
        <dbReference type="ARBA" id="ARBA00022448"/>
    </source>
</evidence>
<evidence type="ECO:0000256" key="8">
    <source>
        <dbReference type="ARBA" id="ARBA00039025"/>
    </source>
</evidence>
<evidence type="ECO:0000256" key="2">
    <source>
        <dbReference type="ARBA" id="ARBA00022475"/>
    </source>
</evidence>
<comment type="catalytic activity">
    <reaction evidence="10">
        <text>tungstate(in) + ATP + H2O = tungstate(out) + ADP + phosphate + H(+)</text>
        <dbReference type="Rhea" id="RHEA:35027"/>
        <dbReference type="ChEBI" id="CHEBI:15377"/>
        <dbReference type="ChEBI" id="CHEBI:15378"/>
        <dbReference type="ChEBI" id="CHEBI:30616"/>
        <dbReference type="ChEBI" id="CHEBI:43474"/>
        <dbReference type="ChEBI" id="CHEBI:46502"/>
        <dbReference type="ChEBI" id="CHEBI:456216"/>
        <dbReference type="EC" id="7.3.2.6"/>
    </reaction>
</comment>
<evidence type="ECO:0000256" key="4">
    <source>
        <dbReference type="ARBA" id="ARBA00022967"/>
    </source>
</evidence>
<evidence type="ECO:0000256" key="3">
    <source>
        <dbReference type="ARBA" id="ARBA00022519"/>
    </source>
</evidence>
<proteinExistence type="inferred from homology"/>
<dbReference type="InterPro" id="IPR003439">
    <property type="entry name" value="ABC_transporter-like_ATP-bd"/>
</dbReference>
<dbReference type="InterPro" id="IPR050093">
    <property type="entry name" value="ABC_SmlMolc_Importer"/>
</dbReference>
<dbReference type="GO" id="GO:0016887">
    <property type="term" value="F:ATP hydrolysis activity"/>
    <property type="evidence" value="ECO:0007669"/>
    <property type="project" value="InterPro"/>
</dbReference>
<name>A0A7C2UWJ0_9CREN</name>
<evidence type="ECO:0000313" key="12">
    <source>
        <dbReference type="EMBL" id="HEU97964.1"/>
    </source>
</evidence>
<sequence>MSAEEIRKRAEEVLALVGILEKKERYPRELSGGERQRAALARALAPRPELILLDEPFSSIDVEGRDHLRREVRRILEESGSTALIVSHLKEDEEVGDEVIRANSSVFSEDHTSKR</sequence>
<evidence type="ECO:0000256" key="5">
    <source>
        <dbReference type="ARBA" id="ARBA00023136"/>
    </source>
</evidence>
<evidence type="ECO:0000256" key="7">
    <source>
        <dbReference type="ARBA" id="ARBA00038781"/>
    </source>
</evidence>
<keyword evidence="12" id="KW-0547">Nucleotide-binding</keyword>
<dbReference type="GO" id="GO:1901238">
    <property type="term" value="F:ABC-type tungstate transporter activity"/>
    <property type="evidence" value="ECO:0007669"/>
    <property type="project" value="UniProtKB-EC"/>
</dbReference>
<evidence type="ECO:0000259" key="11">
    <source>
        <dbReference type="Pfam" id="PF00005"/>
    </source>
</evidence>
<accession>A0A7C2UWJ0</accession>
<comment type="caution">
    <text evidence="12">The sequence shown here is derived from an EMBL/GenBank/DDBJ whole genome shotgun (WGS) entry which is preliminary data.</text>
</comment>
<evidence type="ECO:0000256" key="9">
    <source>
        <dbReference type="ARBA" id="ARBA00041133"/>
    </source>
</evidence>
<dbReference type="PANTHER" id="PTHR42781:SF5">
    <property type="entry name" value="PUTRESCINE TRANSPORT ATP-BINDING PROTEIN POTG"/>
    <property type="match status" value="1"/>
</dbReference>
<dbReference type="AlphaFoldDB" id="A0A7C2UWJ0"/>
<keyword evidence="5" id="KW-0472">Membrane</keyword>
<keyword evidence="2" id="KW-1003">Cell membrane</keyword>
<dbReference type="GO" id="GO:0005524">
    <property type="term" value="F:ATP binding"/>
    <property type="evidence" value="ECO:0007669"/>
    <property type="project" value="UniProtKB-KW"/>
</dbReference>
<dbReference type="PANTHER" id="PTHR42781">
    <property type="entry name" value="SPERMIDINE/PUTRESCINE IMPORT ATP-BINDING PROTEIN POTA"/>
    <property type="match status" value="1"/>
</dbReference>
<evidence type="ECO:0000256" key="6">
    <source>
        <dbReference type="ARBA" id="ARBA00038307"/>
    </source>
</evidence>
<dbReference type="EC" id="7.3.2.6" evidence="8"/>
<evidence type="ECO:0000256" key="10">
    <source>
        <dbReference type="ARBA" id="ARBA00047936"/>
    </source>
</evidence>
<keyword evidence="12" id="KW-0067">ATP-binding</keyword>
<dbReference type="Proteomes" id="UP000885664">
    <property type="component" value="Unassembled WGS sequence"/>
</dbReference>
<dbReference type="EMBL" id="DSFE01000082">
    <property type="protein sequence ID" value="HEU97964.1"/>
    <property type="molecule type" value="Genomic_DNA"/>
</dbReference>
<reference evidence="12" key="1">
    <citation type="journal article" date="2020" name="mSystems">
        <title>Genome- and Community-Level Interaction Insights into Carbon Utilization and Element Cycling Functions of Hydrothermarchaeota in Hydrothermal Sediment.</title>
        <authorList>
            <person name="Zhou Z."/>
            <person name="Liu Y."/>
            <person name="Xu W."/>
            <person name="Pan J."/>
            <person name="Luo Z.H."/>
            <person name="Li M."/>
        </authorList>
    </citation>
    <scope>NUCLEOTIDE SEQUENCE [LARGE SCALE GENOMIC DNA]</scope>
    <source>
        <strain evidence="12">SpSt-1259</strain>
    </source>
</reference>
<keyword evidence="1" id="KW-0813">Transport</keyword>
<comment type="subunit">
    <text evidence="7">The complex is composed of two ATP-binding proteins (WtpC), two transmembrane proteins (WtpB) and a solute-binding protein (WtpA).</text>
</comment>
<keyword evidence="4" id="KW-1278">Translocase</keyword>